<dbReference type="PANTHER" id="PTHR32322:SF18">
    <property type="entry name" value="S-ADENOSYLMETHIONINE_S-ADENOSYLHOMOCYSTEINE TRANSPORTER"/>
    <property type="match status" value="1"/>
</dbReference>
<keyword evidence="2" id="KW-1003">Cell membrane</keyword>
<protein>
    <recommendedName>
        <fullName evidence="7">EamA domain-containing protein</fullName>
    </recommendedName>
</protein>
<evidence type="ECO:0000313" key="8">
    <source>
        <dbReference type="EMBL" id="OGK55420.1"/>
    </source>
</evidence>
<sequence>MPTYALLISVMVLWGLYPIVTHYFVRSLDPLFLVLISTFASSLPFIAIQFLQKNQRKLISKKTIQALLPVALFASLGHVLLFVGTKYTSGVNTGLLLQIEPIYAMILGVIFFKELFGLGRIGSTLTMIMGAMIIVYKGGATFNIGDILILLAPLMYQLSHTLAKKLMNKDIDTTLILAGRMLYGGIIILVFIFIYDKSLLNLLFSIESVASGVFLGFYLSVVVFLWYSALKKIPISVASAFLPLTALISLVGSSLFLRESITPQHYIGLLLIVGGMIWISKLPATKV</sequence>
<feature type="domain" description="EamA" evidence="7">
    <location>
        <begin position="4"/>
        <end position="135"/>
    </location>
</feature>
<keyword evidence="5 6" id="KW-0472">Membrane</keyword>
<feature type="transmembrane region" description="Helical" evidence="6">
    <location>
        <begin position="5"/>
        <end position="25"/>
    </location>
</feature>
<feature type="transmembrane region" description="Helical" evidence="6">
    <location>
        <begin position="266"/>
        <end position="284"/>
    </location>
</feature>
<evidence type="ECO:0000256" key="3">
    <source>
        <dbReference type="ARBA" id="ARBA00022692"/>
    </source>
</evidence>
<keyword evidence="3 6" id="KW-0812">Transmembrane</keyword>
<dbReference type="InterPro" id="IPR050638">
    <property type="entry name" value="AA-Vitamin_Transporters"/>
</dbReference>
<evidence type="ECO:0000256" key="2">
    <source>
        <dbReference type="ARBA" id="ARBA00022475"/>
    </source>
</evidence>
<name>A0A1F7JIH9_9BACT</name>
<dbReference type="Proteomes" id="UP000177418">
    <property type="component" value="Unassembled WGS sequence"/>
</dbReference>
<dbReference type="GO" id="GO:0005886">
    <property type="term" value="C:plasma membrane"/>
    <property type="evidence" value="ECO:0007669"/>
    <property type="project" value="UniProtKB-SubCell"/>
</dbReference>
<evidence type="ECO:0000313" key="9">
    <source>
        <dbReference type="Proteomes" id="UP000177418"/>
    </source>
</evidence>
<dbReference type="SUPFAM" id="SSF103481">
    <property type="entry name" value="Multidrug resistance efflux transporter EmrE"/>
    <property type="match status" value="2"/>
</dbReference>
<feature type="transmembrane region" description="Helical" evidence="6">
    <location>
        <begin position="175"/>
        <end position="195"/>
    </location>
</feature>
<dbReference type="Pfam" id="PF00892">
    <property type="entry name" value="EamA"/>
    <property type="match status" value="2"/>
</dbReference>
<evidence type="ECO:0000256" key="5">
    <source>
        <dbReference type="ARBA" id="ARBA00023136"/>
    </source>
</evidence>
<evidence type="ECO:0000256" key="4">
    <source>
        <dbReference type="ARBA" id="ARBA00022989"/>
    </source>
</evidence>
<proteinExistence type="predicted"/>
<evidence type="ECO:0000256" key="6">
    <source>
        <dbReference type="SAM" id="Phobius"/>
    </source>
</evidence>
<feature type="transmembrane region" description="Helical" evidence="6">
    <location>
        <begin position="202"/>
        <end position="227"/>
    </location>
</feature>
<keyword evidence="4 6" id="KW-1133">Transmembrane helix</keyword>
<evidence type="ECO:0000259" key="7">
    <source>
        <dbReference type="Pfam" id="PF00892"/>
    </source>
</evidence>
<dbReference type="AlphaFoldDB" id="A0A1F7JIH9"/>
<comment type="subcellular location">
    <subcellularLocation>
        <location evidence="1">Cell membrane</location>
        <topology evidence="1">Multi-pass membrane protein</topology>
    </subcellularLocation>
</comment>
<feature type="transmembrane region" description="Helical" evidence="6">
    <location>
        <begin position="233"/>
        <end position="257"/>
    </location>
</feature>
<feature type="domain" description="EamA" evidence="7">
    <location>
        <begin position="144"/>
        <end position="280"/>
    </location>
</feature>
<organism evidence="8 9">
    <name type="scientific">Candidatus Roizmanbacteria bacterium RIFCSPLOWO2_02_FULL_36_11</name>
    <dbReference type="NCBI Taxonomy" id="1802071"/>
    <lineage>
        <taxon>Bacteria</taxon>
        <taxon>Candidatus Roizmaniibacteriota</taxon>
    </lineage>
</organism>
<feature type="transmembrane region" description="Helical" evidence="6">
    <location>
        <begin position="95"/>
        <end position="112"/>
    </location>
</feature>
<feature type="transmembrane region" description="Helical" evidence="6">
    <location>
        <begin position="31"/>
        <end position="51"/>
    </location>
</feature>
<accession>A0A1F7JIH9</accession>
<reference evidence="8 9" key="1">
    <citation type="journal article" date="2016" name="Nat. Commun.">
        <title>Thousands of microbial genomes shed light on interconnected biogeochemical processes in an aquifer system.</title>
        <authorList>
            <person name="Anantharaman K."/>
            <person name="Brown C.T."/>
            <person name="Hug L.A."/>
            <person name="Sharon I."/>
            <person name="Castelle C.J."/>
            <person name="Probst A.J."/>
            <person name="Thomas B.C."/>
            <person name="Singh A."/>
            <person name="Wilkins M.J."/>
            <person name="Karaoz U."/>
            <person name="Brodie E.L."/>
            <person name="Williams K.H."/>
            <person name="Hubbard S.S."/>
            <person name="Banfield J.F."/>
        </authorList>
    </citation>
    <scope>NUCLEOTIDE SEQUENCE [LARGE SCALE GENOMIC DNA]</scope>
</reference>
<evidence type="ECO:0000256" key="1">
    <source>
        <dbReference type="ARBA" id="ARBA00004651"/>
    </source>
</evidence>
<feature type="transmembrane region" description="Helical" evidence="6">
    <location>
        <begin position="133"/>
        <end position="155"/>
    </location>
</feature>
<comment type="caution">
    <text evidence="8">The sequence shown here is derived from an EMBL/GenBank/DDBJ whole genome shotgun (WGS) entry which is preliminary data.</text>
</comment>
<gene>
    <name evidence="8" type="ORF">A3H78_06005</name>
</gene>
<dbReference type="EMBL" id="MGAV01000004">
    <property type="protein sequence ID" value="OGK55420.1"/>
    <property type="molecule type" value="Genomic_DNA"/>
</dbReference>
<feature type="transmembrane region" description="Helical" evidence="6">
    <location>
        <begin position="63"/>
        <end position="83"/>
    </location>
</feature>
<dbReference type="InterPro" id="IPR037185">
    <property type="entry name" value="EmrE-like"/>
</dbReference>
<dbReference type="Gene3D" id="1.10.3730.20">
    <property type="match status" value="1"/>
</dbReference>
<dbReference type="PANTHER" id="PTHR32322">
    <property type="entry name" value="INNER MEMBRANE TRANSPORTER"/>
    <property type="match status" value="1"/>
</dbReference>
<dbReference type="InterPro" id="IPR000620">
    <property type="entry name" value="EamA_dom"/>
</dbReference>